<keyword evidence="5" id="KW-0503">Monooxygenase</keyword>
<dbReference type="InterPro" id="IPR050641">
    <property type="entry name" value="RIFMO-like"/>
</dbReference>
<dbReference type="SUPFAM" id="SSF51905">
    <property type="entry name" value="FAD/NAD(P)-binding domain"/>
    <property type="match status" value="1"/>
</dbReference>
<dbReference type="eggNOG" id="COG0654">
    <property type="taxonomic scope" value="Bacteria"/>
</dbReference>
<dbReference type="InterPro" id="IPR002938">
    <property type="entry name" value="FAD-bd"/>
</dbReference>
<evidence type="ECO:0000256" key="3">
    <source>
        <dbReference type="ARBA" id="ARBA00022827"/>
    </source>
</evidence>
<keyword evidence="6" id="KW-1185">Reference proteome</keyword>
<evidence type="ECO:0000259" key="4">
    <source>
        <dbReference type="Pfam" id="PF01494"/>
    </source>
</evidence>
<dbReference type="Gene3D" id="3.30.70.2450">
    <property type="match status" value="1"/>
</dbReference>
<keyword evidence="3" id="KW-0274">FAD</keyword>
<dbReference type="AlphaFoldDB" id="A2SKZ5"/>
<feature type="domain" description="FAD-binding" evidence="4">
    <location>
        <begin position="4"/>
        <end position="346"/>
    </location>
</feature>
<evidence type="ECO:0000256" key="1">
    <source>
        <dbReference type="ARBA" id="ARBA00001974"/>
    </source>
</evidence>
<dbReference type="EMBL" id="CP000555">
    <property type="protein sequence ID" value="ABM96234.1"/>
    <property type="molecule type" value="Genomic_DNA"/>
</dbReference>
<accession>A2SKZ5</accession>
<protein>
    <submittedName>
        <fullName evidence="5">Pentachlorophenol-4-monooxygenase</fullName>
    </submittedName>
</protein>
<keyword evidence="5" id="KW-0560">Oxidoreductase</keyword>
<evidence type="ECO:0000313" key="5">
    <source>
        <dbReference type="EMBL" id="ABM96234.1"/>
    </source>
</evidence>
<dbReference type="RefSeq" id="WP_011830857.1">
    <property type="nucleotide sequence ID" value="NC_008825.1"/>
</dbReference>
<dbReference type="GO" id="GO:0016709">
    <property type="term" value="F:oxidoreductase activity, acting on paired donors, with incorporation or reduction of molecular oxygen, NAD(P)H as one donor, and incorporation of one atom of oxygen"/>
    <property type="evidence" value="ECO:0007669"/>
    <property type="project" value="UniProtKB-ARBA"/>
</dbReference>
<dbReference type="HOGENOM" id="CLU_009665_20_3_4"/>
<comment type="cofactor">
    <cofactor evidence="1">
        <name>FAD</name>
        <dbReference type="ChEBI" id="CHEBI:57692"/>
    </cofactor>
</comment>
<dbReference type="Pfam" id="PF01494">
    <property type="entry name" value="FAD_binding_3"/>
    <property type="match status" value="1"/>
</dbReference>
<dbReference type="STRING" id="420662.Mpe_A3281"/>
<name>A2SKZ5_METPP</name>
<dbReference type="PRINTS" id="PR00420">
    <property type="entry name" value="RNGMNOXGNASE"/>
</dbReference>
<gene>
    <name evidence="5" type="ordered locus">Mpe_A3281</name>
</gene>
<dbReference type="InterPro" id="IPR036188">
    <property type="entry name" value="FAD/NAD-bd_sf"/>
</dbReference>
<dbReference type="PANTHER" id="PTHR43004:SF19">
    <property type="entry name" value="BINDING MONOOXYGENASE, PUTATIVE (JCVI)-RELATED"/>
    <property type="match status" value="1"/>
</dbReference>
<evidence type="ECO:0000313" key="6">
    <source>
        <dbReference type="Proteomes" id="UP000000366"/>
    </source>
</evidence>
<dbReference type="Gene3D" id="3.50.50.60">
    <property type="entry name" value="FAD/NAD(P)-binding domain"/>
    <property type="match status" value="1"/>
</dbReference>
<reference evidence="5 6" key="1">
    <citation type="journal article" date="2007" name="J. Bacteriol.">
        <title>Whole-genome analysis of the methyl tert-butyl ether-degrading beta-proteobacterium Methylibium petroleiphilum PM1.</title>
        <authorList>
            <person name="Kane S.R."/>
            <person name="Chakicherla A.Y."/>
            <person name="Chain P.S.G."/>
            <person name="Schmidt R."/>
            <person name="Shin M.W."/>
            <person name="Legler T.C."/>
            <person name="Scow K.M."/>
            <person name="Larimer F.W."/>
            <person name="Lucas S.M."/>
            <person name="Richardson P.M."/>
            <person name="Hristova K.R."/>
        </authorList>
    </citation>
    <scope>NUCLEOTIDE SEQUENCE [LARGE SCALE GENOMIC DNA]</scope>
    <source>
        <strain evidence="6">ATCC BAA-1232 / LMG 22953 / PM1</strain>
    </source>
</reference>
<organism evidence="5 6">
    <name type="scientific">Methylibium petroleiphilum (strain ATCC BAA-1232 / LMG 22953 / PM1)</name>
    <dbReference type="NCBI Taxonomy" id="420662"/>
    <lineage>
        <taxon>Bacteria</taxon>
        <taxon>Pseudomonadati</taxon>
        <taxon>Pseudomonadota</taxon>
        <taxon>Betaproteobacteria</taxon>
        <taxon>Burkholderiales</taxon>
        <taxon>Sphaerotilaceae</taxon>
        <taxon>Methylibium</taxon>
    </lineage>
</organism>
<dbReference type="GO" id="GO:0071949">
    <property type="term" value="F:FAD binding"/>
    <property type="evidence" value="ECO:0007669"/>
    <property type="project" value="InterPro"/>
</dbReference>
<keyword evidence="2" id="KW-0285">Flavoprotein</keyword>
<proteinExistence type="predicted"/>
<dbReference type="PANTHER" id="PTHR43004">
    <property type="entry name" value="TRK SYSTEM POTASSIUM UPTAKE PROTEIN"/>
    <property type="match status" value="1"/>
</dbReference>
<sequence>MSHTPVLIVGAGPTGLMLACQLARHGVEFRIVDGKAGPTRESRALGVQARTLELFDAMGIAAEAVTQGRATFAGNIYVGRRRVQRIPLGDIGQAVTPFPYLLILEQSRNEALLYQTLRAAGRDVEWQTSLADLRNEDATGAVATLRHADGRSETLHCDWLVGCDGARSPVREQLGLPFSGGTYENAFYVADTRVDWALPHGELTVCLSSETFVVFFPMPGEQRYRVIGTLPRDAGGDAPVLRFEDIEAAVRAQMDIEVRFGETAWFSSYRVHHRCVERLRAGHCFVAGDAAHVHSPVGAQGMNTGLQDVCNLAWKLALVVQGCARDDLLDSYHAERWPVAQQLLKTTDSAFQFIISPNPLVRAFRLHVFPRIAARVMARPAVRKRLFRVISQTGFITETAACRKARASRRRLRR</sequence>
<evidence type="ECO:0000256" key="2">
    <source>
        <dbReference type="ARBA" id="ARBA00022630"/>
    </source>
</evidence>
<dbReference type="KEGG" id="mpt:Mpe_A3281"/>
<dbReference type="Proteomes" id="UP000000366">
    <property type="component" value="Chromosome"/>
</dbReference>